<dbReference type="SUPFAM" id="SSF47336">
    <property type="entry name" value="ACP-like"/>
    <property type="match status" value="1"/>
</dbReference>
<dbReference type="SUPFAM" id="SSF55048">
    <property type="entry name" value="Probable ACP-binding domain of malonyl-CoA ACP transacylase"/>
    <property type="match status" value="1"/>
</dbReference>
<protein>
    <submittedName>
        <fullName evidence="10">Uncharacterized protein</fullName>
    </submittedName>
</protein>
<dbReference type="PANTHER" id="PTHR45681">
    <property type="entry name" value="POLYKETIDE SYNTHASE 44-RELATED"/>
    <property type="match status" value="1"/>
</dbReference>
<dbReference type="Proteomes" id="UP001186944">
    <property type="component" value="Unassembled WGS sequence"/>
</dbReference>
<feature type="active site" description="Proton acceptor; for dehydratase activity" evidence="4">
    <location>
        <position position="920"/>
    </location>
</feature>
<dbReference type="InterPro" id="IPR014030">
    <property type="entry name" value="Ketoacyl_synth_N"/>
</dbReference>
<evidence type="ECO:0000256" key="3">
    <source>
        <dbReference type="ARBA" id="ARBA00022679"/>
    </source>
</evidence>
<dbReference type="InterPro" id="IPR009081">
    <property type="entry name" value="PP-bd_ACP"/>
</dbReference>
<evidence type="ECO:0000256" key="1">
    <source>
        <dbReference type="ARBA" id="ARBA00022450"/>
    </source>
</evidence>
<keyword evidence="6" id="KW-1133">Transmembrane helix</keyword>
<dbReference type="InterPro" id="IPR050444">
    <property type="entry name" value="Polyketide_Synthase"/>
</dbReference>
<dbReference type="Gene3D" id="3.30.559.30">
    <property type="entry name" value="Nonribosomal peptide synthetase, condensation domain"/>
    <property type="match status" value="1"/>
</dbReference>
<dbReference type="InterPro" id="IPR020841">
    <property type="entry name" value="PKS_Beta-ketoAc_synthase_dom"/>
</dbReference>
<dbReference type="InterPro" id="IPR032821">
    <property type="entry name" value="PKS_assoc"/>
</dbReference>
<dbReference type="InterPro" id="IPR014031">
    <property type="entry name" value="Ketoacyl_synth_C"/>
</dbReference>
<keyword evidence="6" id="KW-0812">Transmembrane</keyword>
<dbReference type="SMART" id="SM00822">
    <property type="entry name" value="PKS_KR"/>
    <property type="match status" value="1"/>
</dbReference>
<dbReference type="InterPro" id="IPR014043">
    <property type="entry name" value="Acyl_transferase_dom"/>
</dbReference>
<proteinExistence type="predicted"/>
<keyword evidence="11" id="KW-1185">Reference proteome</keyword>
<dbReference type="InterPro" id="IPR036736">
    <property type="entry name" value="ACP-like_sf"/>
</dbReference>
<feature type="domain" description="PKS/mFAS DH" evidence="9">
    <location>
        <begin position="888"/>
        <end position="1165"/>
    </location>
</feature>
<feature type="region of interest" description="Disordered" evidence="5">
    <location>
        <begin position="1371"/>
        <end position="1403"/>
    </location>
</feature>
<sequence length="2486" mass="279079">MDGPAAIAIVGIGCKFPGADNIQEFWNLLVQGEDHVQDIPKERFDVNAFYDANPDVAGKLYMKKAGLVKGFTEWDSQFYGIGEKEAKQMDPQQRFVLDCVHMAMEDGGITKEHMYGTNTGVYIGMMNDDYKVALLGEDDLINNYTVTGSNSSIISARVSYLYNLLGPSIVLDTACSSALVAIHLAESAMKSGDISMAICGGVSCVFNPETFISLSKARMASPTGKCQTFSKYADGYARGEGCGIIILKKLDKAIEDNNKIWGVIATGCNQDGRTTSPITAPSSSQQIALLEKVFGDNNICPSTIQYIEAHGTGTPVGDPIEANALGTFFSTHHQKKKTDIFIGSVKTNIGHLESAAGVAGLIKILLMMEHGLIVPSLHSKELNPKIEFKRYHLTVPQAAHKWLPLQNEERVACINSFGFGGTNSHAIVKGIFKAEFPQKEDIDKLHIITLSANDTAALINTAEKYTKHLQKSVFSLESLAYTATVRRDHFRFRTFVISKSKTSLSHQIGSRITDVSLLKPVPLQLPTIMFVFCGVGTAWQGMCKELLKRFAAFRNTVNIIDSLILPLTKWSIFEILESGKAFVNDAMINHIAIFTCQVALVHLWKSFGITPVAVIGQSVGEVAAAYTSGAISIEQAVSIIYHRSRLLAESNGGKMAVVRGVAIQEIESECKALKSGKVGISVYISSECCTVSGDEVALEELRHKLKSKGGMRWITLDVQCAYHSHFTKQPGQKLADEIMALVPKANQIPVFSSVTGTLITSKGYCNSHYWASNVTDAVKFHQALLASRESKEDAVYLEIGPSPVLRSHVSNIFPEEAVQVIPSMTKNSEMQEVLTATGTLYTLGFSLDWKNFFEDEPPPLADIPSYCFNSKPLFEESTTRTIKRSLNNDGTREGFLLGNKGTDKFLVTLSEQRTPYIFEHVIEESVIVPGALYGALGLELGKYVLGLRESTEVGWKIENPLAVGVQQSIEISVDVEKNGDRWNFKAYDAKKQILSSGVISKMTESIPDRIDIREHKERICRKPNDDFIYKTLRNFGFQHGPLYQIVRKGLYSKEECFGEVLLSEKHLTMCNSVDMHPIIIDSMLQCCCSFLPFYDIPSNAKLFPVGIGKLLTKQKINAKMYIYSRVLESDSTNFLCNAILCQENGIVVAEMLNIQTKILNMSLNGQDLSLCYNWNSFIVGEEIQSKQKSEVLMIARKRNTRDFLLGKTNSDILCLDDFSDFDVTKETILSKNSSIVVYLPGYLDEHLDNKDKYEEILSDGHFLLQITRAFSHRSIRIVIITEATQNLNLENQAVNLLGSELWGMVRSIAMEPTKLSFRLIDTYPNVQQNWKSIESLLTQISDGDDEIPFETCLIDGEIMYGCIQRMLPQNTSRKASKQKIPDCKQKDRLGTGSSEEDTNATKKRTQPNIAISVSKVCSNILDSFTSQNSNTTVAQIWRNDNRNQIQMPCVEFLGSTACHHGSKKELICCYPWNLRPQIDVPKNLVCPKDDIPFYSLGMFQTCILAITIAEYTDDKKSVVTIANEEGKGVVYLLKQLLNKKKIQMWQMSDMKSADPKMYRKSCLLLLTSNENHELDSIEGKCFSKIILFDRNCRFRFDGHGKTEFVFLSSDHIFSLNNISKKIRDAKRCLKELGRQEFPVDILKISDNKSVNDSLLNSADQSDMMLVRENSSYIVVGGLTGLGWLLVKHLARCRAKKIVIFSRRNPDDEMKVKIQRLNNFYGVHIVPMRVDICNLQDVLHVLNTLKTICRNEPIRGIFHGAAVTSDKFAQDMTMDQYEVPLRPKILGTLNLDSATKDLDLDYFVTHSSIAALFGNVGQCNYAAGNAFQDCFALHRKFRGLPATSIIWGALDTGLVSDEFTKESLRTRGFVSLKQQQIIDCINIAMTSGDVHRVFAHIDWRAFLQNDFKSQRMKFKDFLDNSIFSISSKQTTTHNMQGDDEKSTMDMVLECLAGVFALHQSQISTSTPIVEYGLDSQKGTELASLIFDKSKVRVPYIYLATEDHSAADIAEFVKKRQEMGISADMSSDTSKLIFDSKSSFNSFMEGKLLDDNDIVYHEIHLIMRNTTIQPSMIEKALQHMSHLHPSIRTMFYQQTDNDGKITLRREVKEEEEDVLLIEVNDEMMDQIHIRDIQCKPVKIDIYRHKEDITINLMVCPILFDTSSVVCLVEESIELVLRFENAIGLNSLSGNLANTVQLLNFDDFLDPDVNQSINFWKLELKTQMGAFPIGYNKMNHGLRRTTVRIPDHSVNIFYEKLAKIGMGKFQAMCCFAQLGLAIVTKASTATILAQTDMRPFVGIDDKYVGFCSNFIPFIMDFSPLATISLHELLSRSVRKLKSMEKAFTIPFHHIKALPEFDESKHQNVLCMFLDETSLKESEKTLRIKEYRTGFTSLAKIEVMVVSSGQHLSLFLTSIEDCVKIGEDLLKVMQSLIQLYVCNSEISLEDVYKADFRTGRLGYIPGRIFVLYLVFKLYISFYLFLKFEQFCLNT</sequence>
<evidence type="ECO:0000259" key="7">
    <source>
        <dbReference type="PROSITE" id="PS50075"/>
    </source>
</evidence>
<organism evidence="10 11">
    <name type="scientific">Pinctada imbricata</name>
    <name type="common">Atlantic pearl-oyster</name>
    <name type="synonym">Pinctada martensii</name>
    <dbReference type="NCBI Taxonomy" id="66713"/>
    <lineage>
        <taxon>Eukaryota</taxon>
        <taxon>Metazoa</taxon>
        <taxon>Spiralia</taxon>
        <taxon>Lophotrochozoa</taxon>
        <taxon>Mollusca</taxon>
        <taxon>Bivalvia</taxon>
        <taxon>Autobranchia</taxon>
        <taxon>Pteriomorphia</taxon>
        <taxon>Pterioida</taxon>
        <taxon>Pterioidea</taxon>
        <taxon>Pteriidae</taxon>
        <taxon>Pinctada</taxon>
    </lineage>
</organism>
<keyword evidence="3" id="KW-0808">Transferase</keyword>
<dbReference type="SUPFAM" id="SSF51735">
    <property type="entry name" value="NAD(P)-binding Rossmann-fold domains"/>
    <property type="match status" value="2"/>
</dbReference>
<dbReference type="PROSITE" id="PS00606">
    <property type="entry name" value="KS3_1"/>
    <property type="match status" value="1"/>
</dbReference>
<dbReference type="GO" id="GO:0006633">
    <property type="term" value="P:fatty acid biosynthetic process"/>
    <property type="evidence" value="ECO:0007669"/>
    <property type="project" value="InterPro"/>
</dbReference>
<feature type="domain" description="Ketosynthase family 3 (KS3)" evidence="8">
    <location>
        <begin position="4"/>
        <end position="430"/>
    </location>
</feature>
<dbReference type="InterPro" id="IPR001227">
    <property type="entry name" value="Ac_transferase_dom_sf"/>
</dbReference>
<dbReference type="GO" id="GO:0004315">
    <property type="term" value="F:3-oxoacyl-[acyl-carrier-protein] synthase activity"/>
    <property type="evidence" value="ECO:0007669"/>
    <property type="project" value="InterPro"/>
</dbReference>
<dbReference type="Gene3D" id="3.40.47.10">
    <property type="match status" value="1"/>
</dbReference>
<evidence type="ECO:0000256" key="2">
    <source>
        <dbReference type="ARBA" id="ARBA00022553"/>
    </source>
</evidence>
<dbReference type="Gene3D" id="3.30.70.250">
    <property type="entry name" value="Malonyl-CoA ACP transacylase, ACP-binding"/>
    <property type="match status" value="1"/>
</dbReference>
<feature type="compositionally biased region" description="Basic and acidic residues" evidence="5">
    <location>
        <begin position="1379"/>
        <end position="1389"/>
    </location>
</feature>
<feature type="transmembrane region" description="Helical" evidence="6">
    <location>
        <begin position="2460"/>
        <end position="2477"/>
    </location>
</feature>
<dbReference type="Pfam" id="PF16197">
    <property type="entry name" value="KAsynt_C_assoc"/>
    <property type="match status" value="1"/>
</dbReference>
<dbReference type="PROSITE" id="PS52004">
    <property type="entry name" value="KS3_2"/>
    <property type="match status" value="1"/>
</dbReference>
<keyword evidence="1" id="KW-0596">Phosphopantetheine</keyword>
<dbReference type="InterPro" id="IPR042104">
    <property type="entry name" value="PKS_dehydratase_sf"/>
</dbReference>
<dbReference type="Pfam" id="PF00109">
    <property type="entry name" value="ketoacyl-synt"/>
    <property type="match status" value="1"/>
</dbReference>
<keyword evidence="2" id="KW-0597">Phosphoprotein</keyword>
<evidence type="ECO:0000259" key="8">
    <source>
        <dbReference type="PROSITE" id="PS52004"/>
    </source>
</evidence>
<dbReference type="SMART" id="SM00827">
    <property type="entry name" value="PKS_AT"/>
    <property type="match status" value="1"/>
</dbReference>
<name>A0AA88YIL0_PINIB</name>
<dbReference type="PROSITE" id="PS52019">
    <property type="entry name" value="PKS_MFAS_DH"/>
    <property type="match status" value="1"/>
</dbReference>
<feature type="active site" description="Proton donor; for dehydratase activity" evidence="4">
    <location>
        <position position="1081"/>
    </location>
</feature>
<dbReference type="EMBL" id="VSWD01000006">
    <property type="protein sequence ID" value="KAK3100108.1"/>
    <property type="molecule type" value="Genomic_DNA"/>
</dbReference>
<reference evidence="10" key="1">
    <citation type="submission" date="2019-08" db="EMBL/GenBank/DDBJ databases">
        <title>The improved chromosome-level genome for the pearl oyster Pinctada fucata martensii using PacBio sequencing and Hi-C.</title>
        <authorList>
            <person name="Zheng Z."/>
        </authorList>
    </citation>
    <scope>NUCLEOTIDE SEQUENCE</scope>
    <source>
        <strain evidence="10">ZZ-2019</strain>
        <tissue evidence="10">Adductor muscle</tissue>
    </source>
</reference>
<dbReference type="InterPro" id="IPR057326">
    <property type="entry name" value="KR_dom"/>
</dbReference>
<dbReference type="SUPFAM" id="SSF52151">
    <property type="entry name" value="FabD/lysophospholipase-like"/>
    <property type="match status" value="1"/>
</dbReference>
<dbReference type="InterPro" id="IPR049551">
    <property type="entry name" value="PKS_DH_C"/>
</dbReference>
<dbReference type="InterPro" id="IPR023213">
    <property type="entry name" value="CAT-like_dom_sf"/>
</dbReference>
<dbReference type="InterPro" id="IPR018201">
    <property type="entry name" value="Ketoacyl_synth_AS"/>
</dbReference>
<accession>A0AA88YIL0</accession>
<feature type="region of interest" description="N-terminal hotdog fold" evidence="4">
    <location>
        <begin position="888"/>
        <end position="1006"/>
    </location>
</feature>
<dbReference type="PANTHER" id="PTHR45681:SF8">
    <property type="entry name" value="CARRIER DOMAIN-CONTAINING PROTEIN"/>
    <property type="match status" value="1"/>
</dbReference>
<evidence type="ECO:0000313" key="10">
    <source>
        <dbReference type="EMBL" id="KAK3100108.1"/>
    </source>
</evidence>
<dbReference type="SUPFAM" id="SSF53901">
    <property type="entry name" value="Thiolase-like"/>
    <property type="match status" value="1"/>
</dbReference>
<dbReference type="Gene3D" id="3.30.559.10">
    <property type="entry name" value="Chloramphenicol acetyltransferase-like domain"/>
    <property type="match status" value="1"/>
</dbReference>
<dbReference type="InterPro" id="IPR049900">
    <property type="entry name" value="PKS_mFAS_DH"/>
</dbReference>
<gene>
    <name evidence="10" type="ORF">FSP39_014901</name>
</gene>
<feature type="domain" description="Carrier" evidence="7">
    <location>
        <begin position="1937"/>
        <end position="2015"/>
    </location>
</feature>
<evidence type="ECO:0000256" key="4">
    <source>
        <dbReference type="PROSITE-ProRule" id="PRU01363"/>
    </source>
</evidence>
<dbReference type="PROSITE" id="PS50075">
    <property type="entry name" value="CARRIER"/>
    <property type="match status" value="1"/>
</dbReference>
<dbReference type="InterPro" id="IPR016039">
    <property type="entry name" value="Thiolase-like"/>
</dbReference>
<dbReference type="InterPro" id="IPR016035">
    <property type="entry name" value="Acyl_Trfase/lysoPLipase"/>
</dbReference>
<dbReference type="Gene3D" id="3.30.70.3290">
    <property type="match status" value="1"/>
</dbReference>
<feature type="region of interest" description="C-terminal hotdog fold" evidence="4">
    <location>
        <begin position="1020"/>
        <end position="1165"/>
    </location>
</feature>
<dbReference type="Pfam" id="PF14765">
    <property type="entry name" value="PS-DH"/>
    <property type="match status" value="1"/>
</dbReference>
<dbReference type="Gene3D" id="3.40.50.720">
    <property type="entry name" value="NAD(P)-binding Rossmann-like Domain"/>
    <property type="match status" value="2"/>
</dbReference>
<dbReference type="Pfam" id="PF02801">
    <property type="entry name" value="Ketoacyl-synt_C"/>
    <property type="match status" value="1"/>
</dbReference>
<dbReference type="Pfam" id="PF08659">
    <property type="entry name" value="KR"/>
    <property type="match status" value="1"/>
</dbReference>
<evidence type="ECO:0000313" key="11">
    <source>
        <dbReference type="Proteomes" id="UP001186944"/>
    </source>
</evidence>
<comment type="caution">
    <text evidence="10">The sequence shown here is derived from an EMBL/GenBank/DDBJ whole genome shotgun (WGS) entry which is preliminary data.</text>
</comment>
<dbReference type="InterPro" id="IPR016036">
    <property type="entry name" value="Malonyl_transacylase_ACP-bd"/>
</dbReference>
<evidence type="ECO:0000256" key="5">
    <source>
        <dbReference type="SAM" id="MobiDB-lite"/>
    </source>
</evidence>
<dbReference type="CDD" id="cd00833">
    <property type="entry name" value="PKS"/>
    <property type="match status" value="1"/>
</dbReference>
<dbReference type="Gene3D" id="3.10.129.110">
    <property type="entry name" value="Polyketide synthase dehydratase"/>
    <property type="match status" value="1"/>
</dbReference>
<dbReference type="InterPro" id="IPR013968">
    <property type="entry name" value="PKS_KR"/>
</dbReference>
<evidence type="ECO:0000256" key="6">
    <source>
        <dbReference type="SAM" id="Phobius"/>
    </source>
</evidence>
<dbReference type="SMART" id="SM00825">
    <property type="entry name" value="PKS_KS"/>
    <property type="match status" value="1"/>
</dbReference>
<dbReference type="Pfam" id="PF00698">
    <property type="entry name" value="Acyl_transf_1"/>
    <property type="match status" value="1"/>
</dbReference>
<keyword evidence="6" id="KW-0472">Membrane</keyword>
<evidence type="ECO:0000259" key="9">
    <source>
        <dbReference type="PROSITE" id="PS52019"/>
    </source>
</evidence>
<dbReference type="Gene3D" id="3.40.366.10">
    <property type="entry name" value="Malonyl-Coenzyme A Acyl Carrier Protein, domain 2"/>
    <property type="match status" value="1"/>
</dbReference>
<dbReference type="InterPro" id="IPR036291">
    <property type="entry name" value="NAD(P)-bd_dom_sf"/>
</dbReference>